<dbReference type="GO" id="GO:0005634">
    <property type="term" value="C:nucleus"/>
    <property type="evidence" value="ECO:0007669"/>
    <property type="project" value="InterPro"/>
</dbReference>
<dbReference type="Pfam" id="PF07557">
    <property type="entry name" value="Shugoshin_C"/>
    <property type="match status" value="1"/>
</dbReference>
<dbReference type="AlphaFoldDB" id="A0AAV6IX44"/>
<organism evidence="5 6">
    <name type="scientific">Rhododendron griersonianum</name>
    <dbReference type="NCBI Taxonomy" id="479676"/>
    <lineage>
        <taxon>Eukaryota</taxon>
        <taxon>Viridiplantae</taxon>
        <taxon>Streptophyta</taxon>
        <taxon>Embryophyta</taxon>
        <taxon>Tracheophyta</taxon>
        <taxon>Spermatophyta</taxon>
        <taxon>Magnoliopsida</taxon>
        <taxon>eudicotyledons</taxon>
        <taxon>Gunneridae</taxon>
        <taxon>Pentapetalae</taxon>
        <taxon>asterids</taxon>
        <taxon>Ericales</taxon>
        <taxon>Ericaceae</taxon>
        <taxon>Ericoideae</taxon>
        <taxon>Rhodoreae</taxon>
        <taxon>Rhododendron</taxon>
    </lineage>
</organism>
<dbReference type="PANTHER" id="PTHR34373">
    <property type="entry name" value="SHUGOSHIN 2"/>
    <property type="match status" value="1"/>
</dbReference>
<reference evidence="5" key="1">
    <citation type="submission" date="2020-08" db="EMBL/GenBank/DDBJ databases">
        <title>Plant Genome Project.</title>
        <authorList>
            <person name="Zhang R.-G."/>
        </authorList>
    </citation>
    <scope>NUCLEOTIDE SEQUENCE</scope>
    <source>
        <strain evidence="5">WSP0</strain>
        <tissue evidence="5">Leaf</tissue>
    </source>
</reference>
<dbReference type="GO" id="GO:0045144">
    <property type="term" value="P:meiotic sister chromatid segregation"/>
    <property type="evidence" value="ECO:0007669"/>
    <property type="project" value="InterPro"/>
</dbReference>
<feature type="compositionally biased region" description="Basic residues" evidence="3">
    <location>
        <begin position="294"/>
        <end position="305"/>
    </location>
</feature>
<dbReference type="GO" id="GO:0034090">
    <property type="term" value="P:maintenance of meiotic sister chromatid cohesion"/>
    <property type="evidence" value="ECO:0007669"/>
    <property type="project" value="InterPro"/>
</dbReference>
<feature type="compositionally biased region" description="Acidic residues" evidence="3">
    <location>
        <begin position="311"/>
        <end position="320"/>
    </location>
</feature>
<accession>A0AAV6IX44</accession>
<keyword evidence="6" id="KW-1185">Reference proteome</keyword>
<dbReference type="InterPro" id="IPR011515">
    <property type="entry name" value="Shugoshin_C"/>
</dbReference>
<feature type="compositionally biased region" description="Basic and acidic residues" evidence="3">
    <location>
        <begin position="179"/>
        <end position="196"/>
    </location>
</feature>
<evidence type="ECO:0000259" key="4">
    <source>
        <dbReference type="Pfam" id="PF07557"/>
    </source>
</evidence>
<evidence type="ECO:0000313" key="5">
    <source>
        <dbReference type="EMBL" id="KAG5533138.1"/>
    </source>
</evidence>
<name>A0AAV6IX44_9ERIC</name>
<evidence type="ECO:0000256" key="3">
    <source>
        <dbReference type="SAM" id="MobiDB-lite"/>
    </source>
</evidence>
<gene>
    <name evidence="5" type="ORF">RHGRI_027379</name>
</gene>
<dbReference type="PANTHER" id="PTHR34373:SF9">
    <property type="entry name" value="SHUGOSHIN 2"/>
    <property type="match status" value="1"/>
</dbReference>
<comment type="similarity">
    <text evidence="1">Belongs to the shugoshin family.</text>
</comment>
<evidence type="ECO:0000256" key="1">
    <source>
        <dbReference type="ARBA" id="ARBA00010845"/>
    </source>
</evidence>
<feature type="domain" description="Shugoshin C-terminal" evidence="4">
    <location>
        <begin position="373"/>
        <end position="397"/>
    </location>
</feature>
<feature type="compositionally biased region" description="Basic and acidic residues" evidence="3">
    <location>
        <begin position="259"/>
        <end position="273"/>
    </location>
</feature>
<evidence type="ECO:0000313" key="6">
    <source>
        <dbReference type="Proteomes" id="UP000823749"/>
    </source>
</evidence>
<evidence type="ECO:0000256" key="2">
    <source>
        <dbReference type="ARBA" id="ARBA00022829"/>
    </source>
</evidence>
<protein>
    <recommendedName>
        <fullName evidence="4">Shugoshin C-terminal domain-containing protein</fullName>
    </recommendedName>
</protein>
<keyword evidence="2" id="KW-0159">Chromosome partition</keyword>
<dbReference type="GO" id="GO:0000775">
    <property type="term" value="C:chromosome, centromeric region"/>
    <property type="evidence" value="ECO:0007669"/>
    <property type="project" value="InterPro"/>
</dbReference>
<feature type="compositionally biased region" description="Polar residues" evidence="3">
    <location>
        <begin position="205"/>
        <end position="218"/>
    </location>
</feature>
<feature type="region of interest" description="Disordered" evidence="3">
    <location>
        <begin position="168"/>
        <end position="383"/>
    </location>
</feature>
<dbReference type="Proteomes" id="UP000823749">
    <property type="component" value="Chromosome 9"/>
</dbReference>
<comment type="caution">
    <text evidence="5">The sequence shown here is derived from an EMBL/GenBank/DDBJ whole genome shotgun (WGS) entry which is preliminary data.</text>
</comment>
<dbReference type="EMBL" id="JACTNZ010000009">
    <property type="protein sequence ID" value="KAG5533138.1"/>
    <property type="molecule type" value="Genomic_DNA"/>
</dbReference>
<proteinExistence type="inferred from homology"/>
<feature type="compositionally biased region" description="Basic and acidic residues" evidence="3">
    <location>
        <begin position="239"/>
        <end position="252"/>
    </location>
</feature>
<dbReference type="InterPro" id="IPR044693">
    <property type="entry name" value="SGO_plant"/>
</dbReference>
<sequence>MSATEGFFVLGSESSLAGEKPKVVKTAKSSFGSAARKKLGDISNLPQRPQSLVQHEKEKFVPNFTKEYIEQLQKENAALVKLLADRNKIIELSGFELQKLRINLQKMQQQNMHLAQANSQMLVELNSGKDRSVNLFQLKALQHELGCRNGLLKARELELEETVKMTACQEMDNQVGTSKSEEDRESSEPDRDDNKQRTKNKKQQSKSQCLSLATVKQNQLKEKTGNKSSVSLRRQSARFKSEEPEPTEDKFEVGASTSEEARESSEPDRDDKKQKSKCLDPSTLRQVQLGGKTGNKRVSLRRQSARFKSEEPEDTEDKFEADDAKLPECSLYDDQIPEDGPASMRSSALKDDGGCHSGPNGDDAKELRRPSIGRPSRLAATKVQSYKEIPLKVKMRRPE</sequence>